<protein>
    <submittedName>
        <fullName evidence="1">Uncharacterized protein</fullName>
    </submittedName>
</protein>
<evidence type="ECO:0000313" key="2">
    <source>
        <dbReference type="Proteomes" id="UP000274841"/>
    </source>
</evidence>
<dbReference type="KEGG" id="moy:CVS54_01947"/>
<reference evidence="1 2" key="1">
    <citation type="submission" date="2018-08" db="EMBL/GenBank/DDBJ databases">
        <title>Microbacterium oxydans strain HG3.</title>
        <authorList>
            <person name="ORTET P."/>
        </authorList>
    </citation>
    <scope>NUCLEOTIDE SEQUENCE [LARGE SCALE GENOMIC DNA]</scope>
    <source>
        <strain evidence="1 2">HG3</strain>
    </source>
</reference>
<dbReference type="EMBL" id="CP031422">
    <property type="protein sequence ID" value="AZS40611.1"/>
    <property type="molecule type" value="Genomic_DNA"/>
</dbReference>
<proteinExistence type="predicted"/>
<name>A0A3S9WKR3_9MICO</name>
<accession>A0A3S9WKR3</accession>
<dbReference type="Proteomes" id="UP000274841">
    <property type="component" value="Chromosome"/>
</dbReference>
<sequence length="102" mass="11408">MRRHERIESPHLQRTIAQSEHIAHELRMHGAYERLIFGEQAAVAAGSKIESERFLVDDGVQTGIVEVLVQDVNLPEGLLAEARTLRRHCAEHAAPHIGAFDP</sequence>
<dbReference type="AlphaFoldDB" id="A0A3S9WKR3"/>
<organism evidence="1 2">
    <name type="scientific">Microbacterium oxydans</name>
    <dbReference type="NCBI Taxonomy" id="82380"/>
    <lineage>
        <taxon>Bacteria</taxon>
        <taxon>Bacillati</taxon>
        <taxon>Actinomycetota</taxon>
        <taxon>Actinomycetes</taxon>
        <taxon>Micrococcales</taxon>
        <taxon>Microbacteriaceae</taxon>
        <taxon>Microbacterium</taxon>
    </lineage>
</organism>
<gene>
    <name evidence="1" type="ORF">CVS54_01947</name>
</gene>
<evidence type="ECO:0000313" key="1">
    <source>
        <dbReference type="EMBL" id="AZS40611.1"/>
    </source>
</evidence>